<accession>A0A1J8Q967</accession>
<keyword evidence="3" id="KW-1185">Reference proteome</keyword>
<feature type="region of interest" description="Disordered" evidence="1">
    <location>
        <begin position="1"/>
        <end position="25"/>
    </location>
</feature>
<dbReference type="OrthoDB" id="2614495at2759"/>
<dbReference type="EMBL" id="LVVM01001587">
    <property type="protein sequence ID" value="OJA18198.1"/>
    <property type="molecule type" value="Genomic_DNA"/>
</dbReference>
<evidence type="ECO:0000313" key="3">
    <source>
        <dbReference type="Proteomes" id="UP000183567"/>
    </source>
</evidence>
<comment type="caution">
    <text evidence="2">The sequence shown here is derived from an EMBL/GenBank/DDBJ whole genome shotgun (WGS) entry which is preliminary data.</text>
</comment>
<feature type="compositionally biased region" description="Polar residues" evidence="1">
    <location>
        <begin position="1"/>
        <end position="10"/>
    </location>
</feature>
<sequence length="116" mass="13011">MGHLTRTASKPKNLADGKTAGWSPTTADELKEVQTYGKENAEWFKKDAVVKQQIAVIIPDSLLIRLPSKTTAKEYYDTLKALFKKRSLVVSVELWWQLGEMKAPQSPSTTSSLSYH</sequence>
<proteinExistence type="predicted"/>
<gene>
    <name evidence="2" type="ORF">AZE42_07258</name>
</gene>
<protein>
    <submittedName>
        <fullName evidence="2">Uncharacterized protein</fullName>
    </submittedName>
</protein>
<evidence type="ECO:0000256" key="1">
    <source>
        <dbReference type="SAM" id="MobiDB-lite"/>
    </source>
</evidence>
<name>A0A1J8Q967_9AGAM</name>
<dbReference type="Proteomes" id="UP000183567">
    <property type="component" value="Unassembled WGS sequence"/>
</dbReference>
<organism evidence="2 3">
    <name type="scientific">Rhizopogon vesiculosus</name>
    <dbReference type="NCBI Taxonomy" id="180088"/>
    <lineage>
        <taxon>Eukaryota</taxon>
        <taxon>Fungi</taxon>
        <taxon>Dikarya</taxon>
        <taxon>Basidiomycota</taxon>
        <taxon>Agaricomycotina</taxon>
        <taxon>Agaricomycetes</taxon>
        <taxon>Agaricomycetidae</taxon>
        <taxon>Boletales</taxon>
        <taxon>Suillineae</taxon>
        <taxon>Rhizopogonaceae</taxon>
        <taxon>Rhizopogon</taxon>
    </lineage>
</organism>
<evidence type="ECO:0000313" key="2">
    <source>
        <dbReference type="EMBL" id="OJA18198.1"/>
    </source>
</evidence>
<dbReference type="STRING" id="180088.A0A1J8Q967"/>
<dbReference type="AlphaFoldDB" id="A0A1J8Q967"/>
<reference evidence="2 3" key="1">
    <citation type="submission" date="2016-03" db="EMBL/GenBank/DDBJ databases">
        <title>Comparative genomics of the ectomycorrhizal sister species Rhizopogon vinicolor and Rhizopogon vesiculosus (Basidiomycota: Boletales) reveals a divergence of the mating type B locus.</title>
        <authorList>
            <person name="Mujic A.B."/>
            <person name="Kuo A."/>
            <person name="Tritt A."/>
            <person name="Lipzen A."/>
            <person name="Chen C."/>
            <person name="Johnson J."/>
            <person name="Sharma A."/>
            <person name="Barry K."/>
            <person name="Grigoriev I.V."/>
            <person name="Spatafora J.W."/>
        </authorList>
    </citation>
    <scope>NUCLEOTIDE SEQUENCE [LARGE SCALE GENOMIC DNA]</scope>
    <source>
        <strain evidence="2 3">AM-OR11-056</strain>
    </source>
</reference>